<keyword evidence="8" id="KW-0472">Membrane</keyword>
<keyword evidence="7" id="KW-0175">Coiled coil</keyword>
<proteinExistence type="inferred from homology"/>
<comment type="cofactor">
    <cofactor evidence="6">
        <name>a divalent metal cation</name>
        <dbReference type="ChEBI" id="CHEBI:60240"/>
    </cofactor>
    <text evidence="6">Binds 2 divalent metal cations per subunit. Site 1 may preferentially bind zinc ions, while site 2 has a preference for magnesium and/or manganese ions.</text>
</comment>
<dbReference type="GO" id="GO:0007165">
    <property type="term" value="P:signal transduction"/>
    <property type="evidence" value="ECO:0007669"/>
    <property type="project" value="InterPro"/>
</dbReference>
<dbReference type="Pfam" id="PF00233">
    <property type="entry name" value="PDEase_I"/>
    <property type="match status" value="1"/>
</dbReference>
<keyword evidence="8" id="KW-1133">Transmembrane helix</keyword>
<dbReference type="InterPro" id="IPR023088">
    <property type="entry name" value="PDEase"/>
</dbReference>
<comment type="similarity">
    <text evidence="6">Belongs to the cyclic nucleotide phosphodiesterase family.</text>
</comment>
<feature type="binding site" evidence="4">
    <location>
        <position position="614"/>
    </location>
    <ligand>
        <name>AMP</name>
        <dbReference type="ChEBI" id="CHEBI:456215"/>
    </ligand>
</feature>
<dbReference type="EMBL" id="CAJZBQ010000052">
    <property type="protein sequence ID" value="CAG9330786.1"/>
    <property type="molecule type" value="Genomic_DNA"/>
</dbReference>
<evidence type="ECO:0000256" key="4">
    <source>
        <dbReference type="PIRSR" id="PIRSR623088-2"/>
    </source>
</evidence>
<name>A0AAU9JYS7_9CILI</name>
<evidence type="ECO:0000256" key="5">
    <source>
        <dbReference type="PIRSR" id="PIRSR623088-3"/>
    </source>
</evidence>
<keyword evidence="1 5" id="KW-0479">Metal-binding</keyword>
<feature type="binding site" evidence="5">
    <location>
        <position position="465"/>
    </location>
    <ligand>
        <name>Zn(2+)</name>
        <dbReference type="ChEBI" id="CHEBI:29105"/>
        <label>1</label>
    </ligand>
</feature>
<dbReference type="EC" id="3.1.4.-" evidence="6"/>
<dbReference type="InterPro" id="IPR002073">
    <property type="entry name" value="PDEase_catalytic_dom"/>
</dbReference>
<keyword evidence="2 6" id="KW-0378">Hydrolase</keyword>
<evidence type="ECO:0000256" key="7">
    <source>
        <dbReference type="SAM" id="Coils"/>
    </source>
</evidence>
<dbReference type="AlphaFoldDB" id="A0AAU9JYS7"/>
<evidence type="ECO:0000256" key="8">
    <source>
        <dbReference type="SAM" id="Phobius"/>
    </source>
</evidence>
<dbReference type="CDD" id="cd00077">
    <property type="entry name" value="HDc"/>
    <property type="match status" value="1"/>
</dbReference>
<accession>A0AAU9JYS7</accession>
<dbReference type="InterPro" id="IPR036971">
    <property type="entry name" value="PDEase_catalytic_dom_sf"/>
</dbReference>
<feature type="binding site" evidence="5">
    <location>
        <position position="502"/>
    </location>
    <ligand>
        <name>Zn(2+)</name>
        <dbReference type="ChEBI" id="CHEBI:29105"/>
        <label>2</label>
    </ligand>
</feature>
<feature type="transmembrane region" description="Helical" evidence="8">
    <location>
        <begin position="76"/>
        <end position="97"/>
    </location>
</feature>
<feature type="transmembrane region" description="Helical" evidence="8">
    <location>
        <begin position="214"/>
        <end position="238"/>
    </location>
</feature>
<dbReference type="SMART" id="SM00471">
    <property type="entry name" value="HDc"/>
    <property type="match status" value="1"/>
</dbReference>
<dbReference type="PANTHER" id="PTHR11347">
    <property type="entry name" value="CYCLIC NUCLEOTIDE PHOSPHODIESTERASE"/>
    <property type="match status" value="1"/>
</dbReference>
<dbReference type="GO" id="GO:0046872">
    <property type="term" value="F:metal ion binding"/>
    <property type="evidence" value="ECO:0007669"/>
    <property type="project" value="UniProtKB-KW"/>
</dbReference>
<dbReference type="Proteomes" id="UP001162131">
    <property type="component" value="Unassembled WGS sequence"/>
</dbReference>
<feature type="binding site" evidence="4">
    <location>
        <begin position="461"/>
        <end position="465"/>
    </location>
    <ligand>
        <name>AMP</name>
        <dbReference type="ChEBI" id="CHEBI:456215"/>
    </ligand>
</feature>
<feature type="coiled-coil region" evidence="7">
    <location>
        <begin position="278"/>
        <end position="328"/>
    </location>
</feature>
<dbReference type="PROSITE" id="PS00126">
    <property type="entry name" value="PDEASE_I_1"/>
    <property type="match status" value="1"/>
</dbReference>
<sequence length="730" mass="84027">MNKSKIEGEADIHISKQSKSIIYSVLEHENCENQRIPINPNVLTFRDSVLEYRYSLSLLCQKGNNQDKSKEFKNNLLMFYIFLTSYIVITITTSLLLYNEGNQKDELLITRLIILGVILFLGYSIAYLIFKSNKFLMKSKELFVVLSFALISYLVICDERVLSAIFSKDYEKNSQNHTLILACFLVMIRIVVFDSFFLFVVLTTLTLTSSIALLLALSTLSPFAILSDYLVLFIFLLLQTIDCHQVEYRARQLFWRREQEEEALDPMASQGEESDKAYAQINTEVELLLQACDKIKQNIKQAAAVIMYKDVKTKLKTAQTEIEKVKRGIAHGLAMHDVKLDGNGELDEDDKVFISEYCMDKISSDKARGRHQTMGDVREISPSFPFSTYGVAELDSVLFSVGKNWNFDIWFVYQVTGHSIFIVGKYLFEKWSLSTTFSIPEDTVDRFFQTLEKNYHQNPYHNACHAADVLHTLLYFLSTSDVIKNLNPIDIISLIVACLGHDVGHPALTNRFLINNRDELAFQYNDNSVLENMHIAKTYSIMNKQGCNIFENLDADDWSKSRKLIIQMILETDMMKHFEILGRFRARAVNLADLALENQDDKILILSMGLKCADIGHSSKILELHEKWTSLVCEEFFRQGDLEKQRKQQVSMYCDRDTTEVPKSQSGFIKNICMPLYEVWCSYLNNEEINKVCLEQLKKNLSFWDEKVKVRRSTALNVDNSVSANGNDKK</sequence>
<organism evidence="10 11">
    <name type="scientific">Blepharisma stoltei</name>
    <dbReference type="NCBI Taxonomy" id="1481888"/>
    <lineage>
        <taxon>Eukaryota</taxon>
        <taxon>Sar</taxon>
        <taxon>Alveolata</taxon>
        <taxon>Ciliophora</taxon>
        <taxon>Postciliodesmatophora</taxon>
        <taxon>Heterotrichea</taxon>
        <taxon>Heterotrichida</taxon>
        <taxon>Blepharismidae</taxon>
        <taxon>Blepharisma</taxon>
    </lineage>
</organism>
<evidence type="ECO:0000256" key="2">
    <source>
        <dbReference type="ARBA" id="ARBA00022801"/>
    </source>
</evidence>
<evidence type="ECO:0000256" key="3">
    <source>
        <dbReference type="PIRSR" id="PIRSR623088-1"/>
    </source>
</evidence>
<comment type="caution">
    <text evidence="10">The sequence shown here is derived from an EMBL/GenBank/DDBJ whole genome shotgun (WGS) entry which is preliminary data.</text>
</comment>
<dbReference type="PROSITE" id="PS51845">
    <property type="entry name" value="PDEASE_I_2"/>
    <property type="match status" value="1"/>
</dbReference>
<keyword evidence="8" id="KW-0812">Transmembrane</keyword>
<dbReference type="PRINTS" id="PR00387">
    <property type="entry name" value="PDIESTERASE1"/>
</dbReference>
<feature type="transmembrane region" description="Helical" evidence="8">
    <location>
        <begin position="178"/>
        <end position="202"/>
    </location>
</feature>
<dbReference type="Gene3D" id="1.10.1300.10">
    <property type="entry name" value="3'5'-cyclic nucleotide phosphodiesterase, catalytic domain"/>
    <property type="match status" value="1"/>
</dbReference>
<feature type="binding site" evidence="5">
    <location>
        <position position="502"/>
    </location>
    <ligand>
        <name>Zn(2+)</name>
        <dbReference type="ChEBI" id="CHEBI:29105"/>
        <label>1</label>
    </ligand>
</feature>
<evidence type="ECO:0000256" key="1">
    <source>
        <dbReference type="ARBA" id="ARBA00022723"/>
    </source>
</evidence>
<keyword evidence="11" id="KW-1185">Reference proteome</keyword>
<evidence type="ECO:0000256" key="6">
    <source>
        <dbReference type="RuleBase" id="RU363067"/>
    </source>
</evidence>
<dbReference type="GO" id="GO:0004114">
    <property type="term" value="F:3',5'-cyclic-nucleotide phosphodiesterase activity"/>
    <property type="evidence" value="ECO:0007669"/>
    <property type="project" value="InterPro"/>
</dbReference>
<feature type="transmembrane region" description="Helical" evidence="8">
    <location>
        <begin position="109"/>
        <end position="130"/>
    </location>
</feature>
<gene>
    <name evidence="10" type="ORF">BSTOLATCC_MIC52200</name>
</gene>
<dbReference type="InterPro" id="IPR003607">
    <property type="entry name" value="HD/PDEase_dom"/>
</dbReference>
<evidence type="ECO:0000259" key="9">
    <source>
        <dbReference type="PROSITE" id="PS51845"/>
    </source>
</evidence>
<feature type="binding site" evidence="5">
    <location>
        <position position="501"/>
    </location>
    <ligand>
        <name>Zn(2+)</name>
        <dbReference type="ChEBI" id="CHEBI:29105"/>
        <label>1</label>
    </ligand>
</feature>
<dbReference type="SUPFAM" id="SSF109604">
    <property type="entry name" value="HD-domain/PDEase-like"/>
    <property type="match status" value="1"/>
</dbReference>
<feature type="binding site" evidence="4">
    <location>
        <position position="502"/>
    </location>
    <ligand>
        <name>AMP</name>
        <dbReference type="ChEBI" id="CHEBI:456215"/>
    </ligand>
</feature>
<feature type="binding site" evidence="5">
    <location>
        <position position="614"/>
    </location>
    <ligand>
        <name>Zn(2+)</name>
        <dbReference type="ChEBI" id="CHEBI:29105"/>
        <label>1</label>
    </ligand>
</feature>
<dbReference type="InterPro" id="IPR023174">
    <property type="entry name" value="PDEase_CS"/>
</dbReference>
<evidence type="ECO:0000313" key="11">
    <source>
        <dbReference type="Proteomes" id="UP001162131"/>
    </source>
</evidence>
<protein>
    <recommendedName>
        <fullName evidence="6">Phosphodiesterase</fullName>
        <ecNumber evidence="6">3.1.4.-</ecNumber>
    </recommendedName>
</protein>
<feature type="binding site" evidence="4">
    <location>
        <position position="665"/>
    </location>
    <ligand>
        <name>AMP</name>
        <dbReference type="ChEBI" id="CHEBI:456215"/>
    </ligand>
</feature>
<evidence type="ECO:0000313" key="10">
    <source>
        <dbReference type="EMBL" id="CAG9330786.1"/>
    </source>
</evidence>
<reference evidence="10" key="1">
    <citation type="submission" date="2021-09" db="EMBL/GenBank/DDBJ databases">
        <authorList>
            <consortium name="AG Swart"/>
            <person name="Singh M."/>
            <person name="Singh A."/>
            <person name="Seah K."/>
            <person name="Emmerich C."/>
        </authorList>
    </citation>
    <scope>NUCLEOTIDE SEQUENCE</scope>
    <source>
        <strain evidence="10">ATCC30299</strain>
    </source>
</reference>
<feature type="domain" description="PDEase" evidence="9">
    <location>
        <begin position="377"/>
        <end position="711"/>
    </location>
</feature>
<feature type="transmembrane region" description="Helical" evidence="8">
    <location>
        <begin position="142"/>
        <end position="166"/>
    </location>
</feature>
<feature type="active site" description="Proton donor" evidence="3">
    <location>
        <position position="461"/>
    </location>
</feature>